<accession>A0A2N0S4M9</accession>
<dbReference type="EMBL" id="LLXH01000217">
    <property type="protein sequence ID" value="PKC70515.1"/>
    <property type="molecule type" value="Genomic_DNA"/>
</dbReference>
<reference evidence="1 2" key="2">
    <citation type="submission" date="2017-10" db="EMBL/GenBank/DDBJ databases">
        <title>Genome analyses suggest a sexual origin of heterokaryosis in a supposedly ancient asexual fungus.</title>
        <authorList>
            <person name="Corradi N."/>
            <person name="Sedzielewska K."/>
            <person name="Noel J."/>
            <person name="Charron P."/>
            <person name="Farinelli L."/>
            <person name="Marton T."/>
            <person name="Kruger M."/>
            <person name="Pelin A."/>
            <person name="Brachmann A."/>
            <person name="Corradi N."/>
        </authorList>
    </citation>
    <scope>NUCLEOTIDE SEQUENCE [LARGE SCALE GENOMIC DNA]</scope>
    <source>
        <strain evidence="1 2">A1</strain>
    </source>
</reference>
<proteinExistence type="predicted"/>
<dbReference type="VEuPathDB" id="FungiDB:RhiirFUN_006226"/>
<dbReference type="Proteomes" id="UP000232688">
    <property type="component" value="Unassembled WGS sequence"/>
</dbReference>
<evidence type="ECO:0008006" key="3">
    <source>
        <dbReference type="Google" id="ProtNLM"/>
    </source>
</evidence>
<dbReference type="VEuPathDB" id="FungiDB:RhiirA1_454645"/>
<sequence length="143" mass="16909">MFTRISAGGNNDHLAFTRRSIMTLQSGLKKRIFQGDLPELTYEIIKYFQNDISTLHSCILVNRLWCRLAIPLLWENPFSFRTGNCNFIEIYLHNLNNDLKSRLNEYKINDNSLPLNTLFNYPRLLKYLNTFNIDSCVEIWLEL</sequence>
<reference evidence="1 2" key="1">
    <citation type="submission" date="2017-10" db="EMBL/GenBank/DDBJ databases">
        <title>Extensive intraspecific genome diversity in a model arbuscular mycorrhizal fungus.</title>
        <authorList>
            <person name="Chen E.C.H."/>
            <person name="Morin E."/>
            <person name="Baudet D."/>
            <person name="Noel J."/>
            <person name="Ndikumana S."/>
            <person name="Charron P."/>
            <person name="St-Onge C."/>
            <person name="Giorgi J."/>
            <person name="Grigoriev I.V."/>
            <person name="Roux C."/>
            <person name="Martin F.M."/>
            <person name="Corradi N."/>
        </authorList>
    </citation>
    <scope>NUCLEOTIDE SEQUENCE [LARGE SCALE GENOMIC DNA]</scope>
    <source>
        <strain evidence="1 2">A1</strain>
    </source>
</reference>
<comment type="caution">
    <text evidence="1">The sequence shown here is derived from an EMBL/GenBank/DDBJ whole genome shotgun (WGS) entry which is preliminary data.</text>
</comment>
<protein>
    <recommendedName>
        <fullName evidence="3">F-box domain-containing protein</fullName>
    </recommendedName>
</protein>
<name>A0A2N0S4M9_9GLOM</name>
<evidence type="ECO:0000313" key="1">
    <source>
        <dbReference type="EMBL" id="PKC70515.1"/>
    </source>
</evidence>
<dbReference type="AlphaFoldDB" id="A0A2N0S4M9"/>
<gene>
    <name evidence="1" type="ORF">RhiirA1_454645</name>
</gene>
<organism evidence="1 2">
    <name type="scientific">Rhizophagus irregularis</name>
    <dbReference type="NCBI Taxonomy" id="588596"/>
    <lineage>
        <taxon>Eukaryota</taxon>
        <taxon>Fungi</taxon>
        <taxon>Fungi incertae sedis</taxon>
        <taxon>Mucoromycota</taxon>
        <taxon>Glomeromycotina</taxon>
        <taxon>Glomeromycetes</taxon>
        <taxon>Glomerales</taxon>
        <taxon>Glomeraceae</taxon>
        <taxon>Rhizophagus</taxon>
    </lineage>
</organism>
<evidence type="ECO:0000313" key="2">
    <source>
        <dbReference type="Proteomes" id="UP000232688"/>
    </source>
</evidence>